<name>A0A8H7Y050_PSICU</name>
<dbReference type="EMBL" id="JAFIQS010000005">
    <property type="protein sequence ID" value="KAG5168819.1"/>
    <property type="molecule type" value="Genomic_DNA"/>
</dbReference>
<sequence length="128" mass="13896">MVSILQLPDSLQTNDEHYNDMYTSIAKSTLFVALGLLASFASANPLPELEKRITCQLNYIPACCSFMEWESWPQVVPGLSSGCTPLASEPNQVCPAGALALGCCQQNFFTAGQLQYGANNQVYCYGQS</sequence>
<accession>A0A8H7Y050</accession>
<evidence type="ECO:0008006" key="2">
    <source>
        <dbReference type="Google" id="ProtNLM"/>
    </source>
</evidence>
<organism evidence="1">
    <name type="scientific">Psilocybe cubensis</name>
    <name type="common">Psychedelic mushroom</name>
    <name type="synonym">Stropharia cubensis</name>
    <dbReference type="NCBI Taxonomy" id="181762"/>
    <lineage>
        <taxon>Eukaryota</taxon>
        <taxon>Fungi</taxon>
        <taxon>Dikarya</taxon>
        <taxon>Basidiomycota</taxon>
        <taxon>Agaricomycotina</taxon>
        <taxon>Agaricomycetes</taxon>
        <taxon>Agaricomycetidae</taxon>
        <taxon>Agaricales</taxon>
        <taxon>Agaricineae</taxon>
        <taxon>Strophariaceae</taxon>
        <taxon>Psilocybe</taxon>
    </lineage>
</organism>
<dbReference type="OrthoDB" id="5337503at2759"/>
<proteinExistence type="predicted"/>
<comment type="caution">
    <text evidence="1">The sequence shown here is derived from an EMBL/GenBank/DDBJ whole genome shotgun (WGS) entry which is preliminary data.</text>
</comment>
<evidence type="ECO:0000313" key="1">
    <source>
        <dbReference type="EMBL" id="KAG5168819.1"/>
    </source>
</evidence>
<dbReference type="AlphaFoldDB" id="A0A8H7Y050"/>
<gene>
    <name evidence="1" type="ORF">JR316_005373</name>
</gene>
<reference evidence="1" key="1">
    <citation type="submission" date="2021-02" db="EMBL/GenBank/DDBJ databases">
        <title>Psilocybe cubensis genome.</title>
        <authorList>
            <person name="Mckernan K.J."/>
            <person name="Crawford S."/>
            <person name="Trippe A."/>
            <person name="Kane L.T."/>
            <person name="Mclaughlin S."/>
        </authorList>
    </citation>
    <scope>NUCLEOTIDE SEQUENCE [LARGE SCALE GENOMIC DNA]</scope>
    <source>
        <strain evidence="1">MGC-MH-2018</strain>
    </source>
</reference>
<protein>
    <recommendedName>
        <fullName evidence="2">Hydrophobin</fullName>
    </recommendedName>
</protein>